<dbReference type="EMBL" id="CP036316">
    <property type="protein sequence ID" value="QDT66759.1"/>
    <property type="molecule type" value="Genomic_DNA"/>
</dbReference>
<name>A0A517TEG4_9PLAN</name>
<dbReference type="InterPro" id="IPR015943">
    <property type="entry name" value="WD40/YVTN_repeat-like_dom_sf"/>
</dbReference>
<evidence type="ECO:0000313" key="3">
    <source>
        <dbReference type="EMBL" id="QDT66759.1"/>
    </source>
</evidence>
<keyword evidence="2" id="KW-0313">Glucose metabolism</keyword>
<dbReference type="SUPFAM" id="SSF63829">
    <property type="entry name" value="Calcium-dependent phosphotriesterase"/>
    <property type="match status" value="1"/>
</dbReference>
<dbReference type="GO" id="GO:0005829">
    <property type="term" value="C:cytosol"/>
    <property type="evidence" value="ECO:0007669"/>
    <property type="project" value="TreeGrafter"/>
</dbReference>
<keyword evidence="2" id="KW-0119">Carbohydrate metabolism</keyword>
<gene>
    <name evidence="3" type="primary">pgl_2</name>
    <name evidence="3" type="ORF">V22_40300</name>
</gene>
<dbReference type="SUPFAM" id="SSF50974">
    <property type="entry name" value="Nitrous oxide reductase, N-terminal domain"/>
    <property type="match status" value="1"/>
</dbReference>
<dbReference type="RefSeq" id="WP_145266140.1">
    <property type="nucleotide sequence ID" value="NZ_CP036316.1"/>
</dbReference>
<dbReference type="OrthoDB" id="9790815at2"/>
<dbReference type="AlphaFoldDB" id="A0A517TEG4"/>
<evidence type="ECO:0000256" key="1">
    <source>
        <dbReference type="ARBA" id="ARBA00005564"/>
    </source>
</evidence>
<reference evidence="3 4" key="1">
    <citation type="submission" date="2019-02" db="EMBL/GenBank/DDBJ databases">
        <title>Deep-cultivation of Planctomycetes and their phenomic and genomic characterization uncovers novel biology.</title>
        <authorList>
            <person name="Wiegand S."/>
            <person name="Jogler M."/>
            <person name="Boedeker C."/>
            <person name="Pinto D."/>
            <person name="Vollmers J."/>
            <person name="Rivas-Marin E."/>
            <person name="Kohn T."/>
            <person name="Peeters S.H."/>
            <person name="Heuer A."/>
            <person name="Rast P."/>
            <person name="Oberbeckmann S."/>
            <person name="Bunk B."/>
            <person name="Jeske O."/>
            <person name="Meyerdierks A."/>
            <person name="Storesund J.E."/>
            <person name="Kallscheuer N."/>
            <person name="Luecker S."/>
            <person name="Lage O.M."/>
            <person name="Pohl T."/>
            <person name="Merkel B.J."/>
            <person name="Hornburger P."/>
            <person name="Mueller R.-W."/>
            <person name="Bruemmer F."/>
            <person name="Labrenz M."/>
            <person name="Spormann A.M."/>
            <person name="Op den Camp H."/>
            <person name="Overmann J."/>
            <person name="Amann R."/>
            <person name="Jetten M.S.M."/>
            <person name="Mascher T."/>
            <person name="Medema M.H."/>
            <person name="Devos D.P."/>
            <person name="Kaster A.-K."/>
            <person name="Ovreas L."/>
            <person name="Rohde M."/>
            <person name="Galperin M.Y."/>
            <person name="Jogler C."/>
        </authorList>
    </citation>
    <scope>NUCLEOTIDE SEQUENCE [LARGE SCALE GENOMIC DNA]</scope>
    <source>
        <strain evidence="3 4">V22</strain>
    </source>
</reference>
<dbReference type="PANTHER" id="PTHR30344">
    <property type="entry name" value="6-PHOSPHOGLUCONOLACTONASE-RELATED"/>
    <property type="match status" value="1"/>
</dbReference>
<sequence>MTKDFQSRVTAIVWCLLGLFLFPFAGETVAVAGDHLELYVSGTGKSQEGPGIYRCQVDCETGEISEPKLALTIPGSNFFVFSPEQDFLYALGRPEGKNRNQSSQLYAAAVDKQGNLSLLNSASTGDSGACFVSLDGNGKSALVAHYGGGSVASLRIASDGSIERLVSLIEHEGEGPNKKRQTAPHPHSIRIDPTQQFAFAPDLGNDRIYAYRLDAGTSELSPHEPAWCSVTPGNGPRHLRFHPNGRYLYVTDELPVTVSAYEYDSASGTLTHLQTLPSLTNDDAGRMTNAEVNVHPSGKFVYVSNRFFDQEQEELNSIAVFSVDEETGKLTFVEREPTGGMIPRHFNLDADSGLMVVGNQSGNTLTSFKIDSETGALSPTGSKIALDGPICLQVLSQSK</sequence>
<dbReference type="InterPro" id="IPR050282">
    <property type="entry name" value="Cycloisomerase_2"/>
</dbReference>
<dbReference type="Proteomes" id="UP000319976">
    <property type="component" value="Chromosome"/>
</dbReference>
<dbReference type="Pfam" id="PF10282">
    <property type="entry name" value="Lactonase"/>
    <property type="match status" value="1"/>
</dbReference>
<keyword evidence="4" id="KW-1185">Reference proteome</keyword>
<dbReference type="InterPro" id="IPR011045">
    <property type="entry name" value="N2O_reductase_N"/>
</dbReference>
<evidence type="ECO:0000313" key="4">
    <source>
        <dbReference type="Proteomes" id="UP000319976"/>
    </source>
</evidence>
<dbReference type="InterPro" id="IPR019405">
    <property type="entry name" value="Lactonase_7-beta_prop"/>
</dbReference>
<evidence type="ECO:0000256" key="2">
    <source>
        <dbReference type="ARBA" id="ARBA00022526"/>
    </source>
</evidence>
<dbReference type="GO" id="GO:0017057">
    <property type="term" value="F:6-phosphogluconolactonase activity"/>
    <property type="evidence" value="ECO:0007669"/>
    <property type="project" value="UniProtKB-EC"/>
</dbReference>
<dbReference type="KEGG" id="chya:V22_40300"/>
<dbReference type="GO" id="GO:0006006">
    <property type="term" value="P:glucose metabolic process"/>
    <property type="evidence" value="ECO:0007669"/>
    <property type="project" value="UniProtKB-KW"/>
</dbReference>
<dbReference type="PANTHER" id="PTHR30344:SF1">
    <property type="entry name" value="6-PHOSPHOGLUCONOLACTONASE"/>
    <property type="match status" value="1"/>
</dbReference>
<dbReference type="EC" id="3.1.1.31" evidence="3"/>
<organism evidence="3 4">
    <name type="scientific">Calycomorphotria hydatis</name>
    <dbReference type="NCBI Taxonomy" id="2528027"/>
    <lineage>
        <taxon>Bacteria</taxon>
        <taxon>Pseudomonadati</taxon>
        <taxon>Planctomycetota</taxon>
        <taxon>Planctomycetia</taxon>
        <taxon>Planctomycetales</taxon>
        <taxon>Planctomycetaceae</taxon>
        <taxon>Calycomorphotria</taxon>
    </lineage>
</organism>
<dbReference type="Gene3D" id="2.130.10.10">
    <property type="entry name" value="YVTN repeat-like/Quinoprotein amine dehydrogenase"/>
    <property type="match status" value="1"/>
</dbReference>
<proteinExistence type="inferred from homology"/>
<accession>A0A517TEG4</accession>
<keyword evidence="3" id="KW-0378">Hydrolase</keyword>
<protein>
    <submittedName>
        <fullName evidence="3">6-phosphogluconolactonase</fullName>
        <ecNumber evidence="3">3.1.1.31</ecNumber>
    </submittedName>
</protein>
<comment type="similarity">
    <text evidence="1">Belongs to the cycloisomerase 2 family.</text>
</comment>